<organism evidence="1 2">
    <name type="scientific">Lentzea roselyniae</name>
    <dbReference type="NCBI Taxonomy" id="531940"/>
    <lineage>
        <taxon>Bacteria</taxon>
        <taxon>Bacillati</taxon>
        <taxon>Actinomycetota</taxon>
        <taxon>Actinomycetes</taxon>
        <taxon>Pseudonocardiales</taxon>
        <taxon>Pseudonocardiaceae</taxon>
        <taxon>Lentzea</taxon>
    </lineage>
</organism>
<dbReference type="EMBL" id="BAABBE010000010">
    <property type="protein sequence ID" value="GAA3647805.1"/>
    <property type="molecule type" value="Genomic_DNA"/>
</dbReference>
<evidence type="ECO:0000313" key="2">
    <source>
        <dbReference type="Proteomes" id="UP001500711"/>
    </source>
</evidence>
<keyword evidence="2" id="KW-1185">Reference proteome</keyword>
<dbReference type="Proteomes" id="UP001500711">
    <property type="component" value="Unassembled WGS sequence"/>
</dbReference>
<evidence type="ECO:0000313" key="1">
    <source>
        <dbReference type="EMBL" id="GAA3647805.1"/>
    </source>
</evidence>
<name>A0ABP7B3D2_9PSEU</name>
<dbReference type="RefSeq" id="WP_146771872.1">
    <property type="nucleotide sequence ID" value="NZ_BAABBE010000010.1"/>
</dbReference>
<proteinExistence type="predicted"/>
<gene>
    <name evidence="1" type="ORF">GCM10022267_38010</name>
</gene>
<reference evidence="2" key="1">
    <citation type="journal article" date="2019" name="Int. J. Syst. Evol. Microbiol.">
        <title>The Global Catalogue of Microorganisms (GCM) 10K type strain sequencing project: providing services to taxonomists for standard genome sequencing and annotation.</title>
        <authorList>
            <consortium name="The Broad Institute Genomics Platform"/>
            <consortium name="The Broad Institute Genome Sequencing Center for Infectious Disease"/>
            <person name="Wu L."/>
            <person name="Ma J."/>
        </authorList>
    </citation>
    <scope>NUCLEOTIDE SEQUENCE [LARGE SCALE GENOMIC DNA]</scope>
    <source>
        <strain evidence="2">JCM 17494</strain>
    </source>
</reference>
<sequence length="107" mass="11293">MTRTRCRADGAEVTLRSKTMLLDFTGECDGAAIRLVAELPDAGGAEDGGTVVLEQDAATVTQPGGEIRLAAREPLRWDGQPVDAEFVLPESPESTVLAVRGLAVQVE</sequence>
<comment type="caution">
    <text evidence="1">The sequence shown here is derived from an EMBL/GenBank/DDBJ whole genome shotgun (WGS) entry which is preliminary data.</text>
</comment>
<accession>A0ABP7B3D2</accession>
<protein>
    <submittedName>
        <fullName evidence="1">Uncharacterized protein</fullName>
    </submittedName>
</protein>